<dbReference type="PIRSF" id="PIRSF000521">
    <property type="entry name" value="Transaminase_4ab_Lys_Orn"/>
    <property type="match status" value="1"/>
</dbReference>
<comment type="caution">
    <text evidence="6">The sequence shown here is derived from an EMBL/GenBank/DDBJ whole genome shotgun (WGS) entry which is preliminary data.</text>
</comment>
<dbReference type="GO" id="GO:0006526">
    <property type="term" value="P:L-arginine biosynthetic process"/>
    <property type="evidence" value="ECO:0007669"/>
    <property type="project" value="UniProtKB-UniRule"/>
</dbReference>
<dbReference type="InterPro" id="IPR005814">
    <property type="entry name" value="Aminotrans_3"/>
</dbReference>
<dbReference type="EMBL" id="JADIMF010000018">
    <property type="protein sequence ID" value="MBO8468379.1"/>
    <property type="molecule type" value="Genomic_DNA"/>
</dbReference>
<dbReference type="InterPro" id="IPR049704">
    <property type="entry name" value="Aminotrans_3_PPA_site"/>
</dbReference>
<reference evidence="6" key="1">
    <citation type="submission" date="2020-10" db="EMBL/GenBank/DDBJ databases">
        <authorList>
            <person name="Gilroy R."/>
        </authorList>
    </citation>
    <scope>NUCLEOTIDE SEQUENCE</scope>
    <source>
        <strain evidence="6">14700</strain>
    </source>
</reference>
<proteinExistence type="inferred from homology"/>
<comment type="pathway">
    <text evidence="5">Amino-acid biosynthesis; L-arginine biosynthesis; N(2)-acetyl-L-ornithine from L-glutamate: step 4/4.</text>
</comment>
<organism evidence="6 7">
    <name type="scientific">Candidatus Ornithospirochaeta stercoravium</name>
    <dbReference type="NCBI Taxonomy" id="2840897"/>
    <lineage>
        <taxon>Bacteria</taxon>
        <taxon>Pseudomonadati</taxon>
        <taxon>Spirochaetota</taxon>
        <taxon>Spirochaetia</taxon>
        <taxon>Spirochaetales</taxon>
        <taxon>Spirochaetaceae</taxon>
        <taxon>Spirochaetaceae incertae sedis</taxon>
        <taxon>Candidatus Ornithospirochaeta</taxon>
    </lineage>
</organism>
<feature type="binding site" evidence="5">
    <location>
        <begin position="221"/>
        <end position="224"/>
    </location>
    <ligand>
        <name>pyridoxal 5'-phosphate</name>
        <dbReference type="ChEBI" id="CHEBI:597326"/>
    </ligand>
</feature>
<dbReference type="NCBIfam" id="TIGR00707">
    <property type="entry name" value="argD"/>
    <property type="match status" value="1"/>
</dbReference>
<dbReference type="Gene3D" id="3.90.1150.10">
    <property type="entry name" value="Aspartate Aminotransferase, domain 1"/>
    <property type="match status" value="1"/>
</dbReference>
<comment type="similarity">
    <text evidence="5">Belongs to the class-III pyridoxal-phosphate-dependent aminotransferase family. ArgD subfamily.</text>
</comment>
<name>A0A9D9NCH9_9SPIO</name>
<dbReference type="InterPro" id="IPR050103">
    <property type="entry name" value="Class-III_PLP-dep_AT"/>
</dbReference>
<dbReference type="NCBIfam" id="NF002325">
    <property type="entry name" value="PRK01278.1"/>
    <property type="match status" value="1"/>
</dbReference>
<keyword evidence="5" id="KW-0055">Arginine biosynthesis</keyword>
<comment type="cofactor">
    <cofactor evidence="5">
        <name>pyridoxal 5'-phosphate</name>
        <dbReference type="ChEBI" id="CHEBI:597326"/>
    </cofactor>
    <text evidence="5">Binds 1 pyridoxal phosphate per subunit.</text>
</comment>
<dbReference type="GO" id="GO:0030170">
    <property type="term" value="F:pyridoxal phosphate binding"/>
    <property type="evidence" value="ECO:0007669"/>
    <property type="project" value="InterPro"/>
</dbReference>
<evidence type="ECO:0000313" key="7">
    <source>
        <dbReference type="Proteomes" id="UP000810292"/>
    </source>
</evidence>
<feature type="binding site" evidence="5">
    <location>
        <position position="136"/>
    </location>
    <ligand>
        <name>pyridoxal 5'-phosphate</name>
        <dbReference type="ChEBI" id="CHEBI:597326"/>
    </ligand>
</feature>
<dbReference type="PANTHER" id="PTHR11986:SF79">
    <property type="entry name" value="ACETYLORNITHINE AMINOTRANSFERASE, MITOCHONDRIAL"/>
    <property type="match status" value="1"/>
</dbReference>
<evidence type="ECO:0000256" key="5">
    <source>
        <dbReference type="HAMAP-Rule" id="MF_01107"/>
    </source>
</evidence>
<evidence type="ECO:0000256" key="2">
    <source>
        <dbReference type="ARBA" id="ARBA00022605"/>
    </source>
</evidence>
<feature type="modified residue" description="N6-(pyridoxal phosphate)lysine" evidence="5">
    <location>
        <position position="250"/>
    </location>
</feature>
<dbReference type="PROSITE" id="PS00600">
    <property type="entry name" value="AA_TRANSFER_CLASS_3"/>
    <property type="match status" value="1"/>
</dbReference>
<dbReference type="AlphaFoldDB" id="A0A9D9NCH9"/>
<dbReference type="SUPFAM" id="SSF53383">
    <property type="entry name" value="PLP-dependent transferases"/>
    <property type="match status" value="1"/>
</dbReference>
<comment type="catalytic activity">
    <reaction evidence="5">
        <text>N(2)-acetyl-L-ornithine + 2-oxoglutarate = N-acetyl-L-glutamate 5-semialdehyde + L-glutamate</text>
        <dbReference type="Rhea" id="RHEA:18049"/>
        <dbReference type="ChEBI" id="CHEBI:16810"/>
        <dbReference type="ChEBI" id="CHEBI:29123"/>
        <dbReference type="ChEBI" id="CHEBI:29985"/>
        <dbReference type="ChEBI" id="CHEBI:57805"/>
        <dbReference type="EC" id="2.6.1.11"/>
    </reaction>
</comment>
<dbReference type="Gene3D" id="3.40.640.10">
    <property type="entry name" value="Type I PLP-dependent aspartate aminotransferase-like (Major domain)"/>
    <property type="match status" value="1"/>
</dbReference>
<dbReference type="EC" id="2.6.1.11" evidence="5"/>
<feature type="binding site" evidence="5">
    <location>
        <position position="139"/>
    </location>
    <ligand>
        <name>N(2)-acetyl-L-ornithine</name>
        <dbReference type="ChEBI" id="CHEBI:57805"/>
    </ligand>
</feature>
<dbReference type="GO" id="GO:0042802">
    <property type="term" value="F:identical protein binding"/>
    <property type="evidence" value="ECO:0007669"/>
    <property type="project" value="TreeGrafter"/>
</dbReference>
<protein>
    <recommendedName>
        <fullName evidence="5">Acetylornithine aminotransferase</fullName>
        <shortName evidence="5">ACOAT</shortName>
        <ecNumber evidence="5">2.6.1.11</ecNumber>
    </recommendedName>
</protein>
<dbReference type="InterPro" id="IPR015422">
    <property type="entry name" value="PyrdxlP-dep_Trfase_small"/>
</dbReference>
<feature type="binding site" evidence="5">
    <location>
        <position position="279"/>
    </location>
    <ligand>
        <name>pyridoxal 5'-phosphate</name>
        <dbReference type="ChEBI" id="CHEBI:597326"/>
    </ligand>
</feature>
<evidence type="ECO:0000256" key="1">
    <source>
        <dbReference type="ARBA" id="ARBA00022576"/>
    </source>
</evidence>
<comment type="subcellular location">
    <subcellularLocation>
        <location evidence="5">Cytoplasm</location>
    </subcellularLocation>
</comment>
<sequence>MMNDDIVKLGKANYMNNYAQFPIAIKSGKGVVVTDEDGKGYLDFVAGIAVNALGYGDEDEKKAILDVLSSGILHTSNLYYNAHAVHAAEMLNKAAGSDAVFFCNSGAEANEAALKMARKYGSQKGKTEIISFLHSFHGRTYGAVTVTGQEKYHKGFAPMLPDVVYGDYNNLESVKALISDRTAAIIVEPLQGEGGIIPADEDFIVGLRALCDEYDALLIFDEVQCGMGRTGKPFCFMHYGIKPDIMTLAKALGGGLPMGAAVAFGKAKDIFSPGDHAATFGGNVASAALAEVVLSKLDKLSENADKKGKYLGKKLDELVKKYPELCVEARGMGLMRGIELKTAPRDVIAKCMEKGLLVCSAGYTVLRFVPPLVVTEDDIDKAVSIIDEALSELC</sequence>
<keyword evidence="2 5" id="KW-0028">Amino-acid biosynthesis</keyword>
<dbReference type="PANTHER" id="PTHR11986">
    <property type="entry name" value="AMINOTRANSFERASE CLASS III"/>
    <property type="match status" value="1"/>
</dbReference>
<dbReference type="Pfam" id="PF00202">
    <property type="entry name" value="Aminotran_3"/>
    <property type="match status" value="1"/>
</dbReference>
<evidence type="ECO:0000256" key="4">
    <source>
        <dbReference type="ARBA" id="ARBA00022898"/>
    </source>
</evidence>
<dbReference type="InterPro" id="IPR015424">
    <property type="entry name" value="PyrdxlP-dep_Trfase"/>
</dbReference>
<dbReference type="GO" id="GO:0005737">
    <property type="term" value="C:cytoplasm"/>
    <property type="evidence" value="ECO:0007669"/>
    <property type="project" value="UniProtKB-SubCell"/>
</dbReference>
<reference evidence="6" key="2">
    <citation type="journal article" date="2021" name="PeerJ">
        <title>Extensive microbial diversity within the chicken gut microbiome revealed by metagenomics and culture.</title>
        <authorList>
            <person name="Gilroy R."/>
            <person name="Ravi A."/>
            <person name="Getino M."/>
            <person name="Pursley I."/>
            <person name="Horton D.L."/>
            <person name="Alikhan N.F."/>
            <person name="Baker D."/>
            <person name="Gharbi K."/>
            <person name="Hall N."/>
            <person name="Watson M."/>
            <person name="Adriaenssens E.M."/>
            <person name="Foster-Nyarko E."/>
            <person name="Jarju S."/>
            <person name="Secka A."/>
            <person name="Antonio M."/>
            <person name="Oren A."/>
            <person name="Chaudhuri R.R."/>
            <person name="La Ragione R."/>
            <person name="Hildebrand F."/>
            <person name="Pallen M.J."/>
        </authorList>
    </citation>
    <scope>NUCLEOTIDE SEQUENCE</scope>
    <source>
        <strain evidence="6">14700</strain>
    </source>
</reference>
<keyword evidence="3 5" id="KW-0808">Transferase</keyword>
<keyword evidence="1 5" id="KW-0032">Aminotransferase</keyword>
<dbReference type="FunFam" id="3.40.640.10:FF:000004">
    <property type="entry name" value="Acetylornithine aminotransferase"/>
    <property type="match status" value="1"/>
</dbReference>
<dbReference type="HAMAP" id="MF_01107">
    <property type="entry name" value="ArgD_aminotrans_3"/>
    <property type="match status" value="1"/>
</dbReference>
<keyword evidence="5" id="KW-0963">Cytoplasm</keyword>
<comment type="caution">
    <text evidence="5">Lacks conserved residue(s) required for the propagation of feature annotation.</text>
</comment>
<gene>
    <name evidence="5" type="primary">argD</name>
    <name evidence="6" type="ORF">IAA72_01160</name>
</gene>
<dbReference type="GO" id="GO:0003992">
    <property type="term" value="F:N2-acetyl-L-ornithine:2-oxoglutarate 5-aminotransferase activity"/>
    <property type="evidence" value="ECO:0007669"/>
    <property type="project" value="UniProtKB-UniRule"/>
</dbReference>
<comment type="miscellaneous">
    <text evidence="5">May also have succinyldiaminopimelate aminotransferase activity, thus carrying out the corresponding step in lysine biosynthesis.</text>
</comment>
<dbReference type="CDD" id="cd00610">
    <property type="entry name" value="OAT_like"/>
    <property type="match status" value="1"/>
</dbReference>
<dbReference type="InterPro" id="IPR004636">
    <property type="entry name" value="AcOrn/SuccOrn_fam"/>
</dbReference>
<accession>A0A9D9NCH9</accession>
<keyword evidence="4 5" id="KW-0663">Pyridoxal phosphate</keyword>
<evidence type="ECO:0000313" key="6">
    <source>
        <dbReference type="EMBL" id="MBO8468379.1"/>
    </source>
</evidence>
<evidence type="ECO:0000256" key="3">
    <source>
        <dbReference type="ARBA" id="ARBA00022679"/>
    </source>
</evidence>
<comment type="subunit">
    <text evidence="5">Homodimer.</text>
</comment>
<dbReference type="Proteomes" id="UP000810292">
    <property type="component" value="Unassembled WGS sequence"/>
</dbReference>
<feature type="binding site" evidence="5">
    <location>
        <begin position="106"/>
        <end position="107"/>
    </location>
    <ligand>
        <name>pyridoxal 5'-phosphate</name>
        <dbReference type="ChEBI" id="CHEBI:597326"/>
    </ligand>
</feature>
<dbReference type="InterPro" id="IPR015421">
    <property type="entry name" value="PyrdxlP-dep_Trfase_major"/>
</dbReference>